<keyword evidence="2" id="KW-1185">Reference proteome</keyword>
<dbReference type="EMBL" id="CM045772">
    <property type="protein sequence ID" value="KAI7986871.1"/>
    <property type="molecule type" value="Genomic_DNA"/>
</dbReference>
<protein>
    <submittedName>
        <fullName evidence="1">Protein argonaute 1C</fullName>
    </submittedName>
</protein>
<name>A0ACC0FHI9_9ERIC</name>
<organism evidence="1 2">
    <name type="scientific">Camellia lanceoleosa</name>
    <dbReference type="NCBI Taxonomy" id="1840588"/>
    <lineage>
        <taxon>Eukaryota</taxon>
        <taxon>Viridiplantae</taxon>
        <taxon>Streptophyta</taxon>
        <taxon>Embryophyta</taxon>
        <taxon>Tracheophyta</taxon>
        <taxon>Spermatophyta</taxon>
        <taxon>Magnoliopsida</taxon>
        <taxon>eudicotyledons</taxon>
        <taxon>Gunneridae</taxon>
        <taxon>Pentapetalae</taxon>
        <taxon>asterids</taxon>
        <taxon>Ericales</taxon>
        <taxon>Theaceae</taxon>
        <taxon>Camellia</taxon>
    </lineage>
</organism>
<gene>
    <name evidence="1" type="ORF">LOK49_LG14G01615</name>
</gene>
<sequence>MTKRLRRKGKKAAEEEAAEGGKRRMVGERVTAEEWGNQRCEKLGFGLPKGFGGAVIVTSRAEEVAKEMVGEENLHRHEQILDQENCWKIFKDFVDRDGEQFSGQLEKTLKDKMTVKCAGLPLAAKLMGQIAHEQLLSMKKEKPKEMGIPTKAYYAVEDVKEVTRVIELSSFMSQQSWELLEMLLFPSNLISDAYSYKWFSTYSITIGMTKRILWSSQVWKCCFVLLLHNTMEEIAVHSLYMSARAFYEPILVTDFVAKYFNVKDLIRPLSDQECLKVKRALRGIKVELAHRKHVQCRRISGLSVQPTNQLTEGG</sequence>
<evidence type="ECO:0000313" key="1">
    <source>
        <dbReference type="EMBL" id="KAI7986871.1"/>
    </source>
</evidence>
<evidence type="ECO:0000313" key="2">
    <source>
        <dbReference type="Proteomes" id="UP001060215"/>
    </source>
</evidence>
<proteinExistence type="predicted"/>
<reference evidence="1 2" key="1">
    <citation type="journal article" date="2022" name="Plant J.">
        <title>Chromosome-level genome of Camellia lanceoleosa provides a valuable resource for understanding genome evolution and self-incompatibility.</title>
        <authorList>
            <person name="Gong W."/>
            <person name="Xiao S."/>
            <person name="Wang L."/>
            <person name="Liao Z."/>
            <person name="Chang Y."/>
            <person name="Mo W."/>
            <person name="Hu G."/>
            <person name="Li W."/>
            <person name="Zhao G."/>
            <person name="Zhu H."/>
            <person name="Hu X."/>
            <person name="Ji K."/>
            <person name="Xiang X."/>
            <person name="Song Q."/>
            <person name="Yuan D."/>
            <person name="Jin S."/>
            <person name="Zhang L."/>
        </authorList>
    </citation>
    <scope>NUCLEOTIDE SEQUENCE [LARGE SCALE GENOMIC DNA]</scope>
    <source>
        <strain evidence="1">SQ_2022a</strain>
    </source>
</reference>
<accession>A0ACC0FHI9</accession>
<comment type="caution">
    <text evidence="1">The sequence shown here is derived from an EMBL/GenBank/DDBJ whole genome shotgun (WGS) entry which is preliminary data.</text>
</comment>
<dbReference type="Proteomes" id="UP001060215">
    <property type="component" value="Chromosome 15"/>
</dbReference>